<dbReference type="InterPro" id="IPR006664">
    <property type="entry name" value="OMP_bac"/>
</dbReference>
<dbReference type="Pfam" id="PF18393">
    <property type="entry name" value="MotY_N"/>
    <property type="match status" value="1"/>
</dbReference>
<evidence type="ECO:0000256" key="2">
    <source>
        <dbReference type="ARBA" id="ARBA00023136"/>
    </source>
</evidence>
<dbReference type="InterPro" id="IPR050330">
    <property type="entry name" value="Bact_OuterMem_StrucFunc"/>
</dbReference>
<keyword evidence="5" id="KW-0732">Signal</keyword>
<evidence type="ECO:0000313" key="7">
    <source>
        <dbReference type="EMBL" id="RUO68095.1"/>
    </source>
</evidence>
<evidence type="ECO:0000256" key="3">
    <source>
        <dbReference type="ARBA" id="ARBA00023237"/>
    </source>
</evidence>
<organism evidence="7 8">
    <name type="scientific">Idiomarina piscisalsi</name>
    <dbReference type="NCBI Taxonomy" id="1096243"/>
    <lineage>
        <taxon>Bacteria</taxon>
        <taxon>Pseudomonadati</taxon>
        <taxon>Pseudomonadota</taxon>
        <taxon>Gammaproteobacteria</taxon>
        <taxon>Alteromonadales</taxon>
        <taxon>Idiomarinaceae</taxon>
        <taxon>Idiomarina</taxon>
    </lineage>
</organism>
<dbReference type="Pfam" id="PF00691">
    <property type="entry name" value="OmpA"/>
    <property type="match status" value="1"/>
</dbReference>
<evidence type="ECO:0000256" key="1">
    <source>
        <dbReference type="ARBA" id="ARBA00004442"/>
    </source>
</evidence>
<gene>
    <name evidence="7" type="ORF">CWI73_04445</name>
</gene>
<feature type="chain" id="PRO_5019388029" description="OmpA-like domain-containing protein" evidence="5">
    <location>
        <begin position="24"/>
        <end position="298"/>
    </location>
</feature>
<reference evidence="7 8" key="1">
    <citation type="journal article" date="2011" name="Front. Microbiol.">
        <title>Genomic signatures of strain selection and enhancement in Bacillus atrophaeus var. globigii, a historical biowarfare simulant.</title>
        <authorList>
            <person name="Gibbons H.S."/>
            <person name="Broomall S.M."/>
            <person name="McNew L.A."/>
            <person name="Daligault H."/>
            <person name="Chapman C."/>
            <person name="Bruce D."/>
            <person name="Karavis M."/>
            <person name="Krepps M."/>
            <person name="McGregor P.A."/>
            <person name="Hong C."/>
            <person name="Park K.H."/>
            <person name="Akmal A."/>
            <person name="Feldman A."/>
            <person name="Lin J.S."/>
            <person name="Chang W.E."/>
            <person name="Higgs B.W."/>
            <person name="Demirev P."/>
            <person name="Lindquist J."/>
            <person name="Liem A."/>
            <person name="Fochler E."/>
            <person name="Read T.D."/>
            <person name="Tapia R."/>
            <person name="Johnson S."/>
            <person name="Bishop-Lilly K.A."/>
            <person name="Detter C."/>
            <person name="Han C."/>
            <person name="Sozhamannan S."/>
            <person name="Rosenzweig C.N."/>
            <person name="Skowronski E.W."/>
        </authorList>
    </citation>
    <scope>NUCLEOTIDE SEQUENCE [LARGE SCALE GENOMIC DNA]</scope>
    <source>
        <strain evidence="7 8">TPS4-2</strain>
    </source>
</reference>
<dbReference type="EMBL" id="PIQA01000001">
    <property type="protein sequence ID" value="RUO68095.1"/>
    <property type="molecule type" value="Genomic_DNA"/>
</dbReference>
<dbReference type="SUPFAM" id="SSF103088">
    <property type="entry name" value="OmpA-like"/>
    <property type="match status" value="1"/>
</dbReference>
<dbReference type="InterPro" id="IPR036737">
    <property type="entry name" value="OmpA-like_sf"/>
</dbReference>
<sequence length="298" mass="34158">MKNWPMLTAAAASVLLATSQANANAVRHYSADLDSSSWILSEESRLECALEHEIPRYGKVRFQSEASKELNLRMKMDMKKLPDSYGVSAIESVPPRWRPGEASYQIGSMQLYKQFNGELQKQLAWTLLSELEKGRYPTFFYDDWYNNRDQVAVSLSSVNFRNKYDDFLSCVNALLPFSFEDIAYTVLNHEADSEKLTMASQRKLKQISDYLQVDNELELVLVDAYTDSLGARGPNQELTEQRAKEIQQFFVNRGIDAERIKTVAHGEDRPVKSNDNEINRQINRRVIVQLTKPSSIEL</sequence>
<dbReference type="RefSeq" id="WP_126751714.1">
    <property type="nucleotide sequence ID" value="NZ_JBHUMT010000016.1"/>
</dbReference>
<dbReference type="InterPro" id="IPR041544">
    <property type="entry name" value="MotY_N"/>
</dbReference>
<dbReference type="PRINTS" id="PR01023">
    <property type="entry name" value="NAFLGMOTY"/>
</dbReference>
<protein>
    <recommendedName>
        <fullName evidence="6">OmpA-like domain-containing protein</fullName>
    </recommendedName>
</protein>
<dbReference type="Proteomes" id="UP000288361">
    <property type="component" value="Unassembled WGS sequence"/>
</dbReference>
<dbReference type="PANTHER" id="PTHR30329">
    <property type="entry name" value="STATOR ELEMENT OF FLAGELLAR MOTOR COMPLEX"/>
    <property type="match status" value="1"/>
</dbReference>
<dbReference type="GO" id="GO:0009279">
    <property type="term" value="C:cell outer membrane"/>
    <property type="evidence" value="ECO:0007669"/>
    <property type="project" value="UniProtKB-SubCell"/>
</dbReference>
<name>A0A432YXQ2_9GAMM</name>
<evidence type="ECO:0000256" key="4">
    <source>
        <dbReference type="PROSITE-ProRule" id="PRU00473"/>
    </source>
</evidence>
<dbReference type="PRINTS" id="PR01021">
    <property type="entry name" value="OMPADOMAIN"/>
</dbReference>
<dbReference type="InterPro" id="IPR006665">
    <property type="entry name" value="OmpA-like"/>
</dbReference>
<dbReference type="CDD" id="cd07185">
    <property type="entry name" value="OmpA_C-like"/>
    <property type="match status" value="1"/>
</dbReference>
<dbReference type="AlphaFoldDB" id="A0A432YXQ2"/>
<dbReference type="Gene3D" id="3.30.1330.60">
    <property type="entry name" value="OmpA-like domain"/>
    <property type="match status" value="1"/>
</dbReference>
<dbReference type="PROSITE" id="PS51123">
    <property type="entry name" value="OMPA_2"/>
    <property type="match status" value="1"/>
</dbReference>
<accession>A0A432YXQ2</accession>
<feature type="signal peptide" evidence="5">
    <location>
        <begin position="1"/>
        <end position="23"/>
    </location>
</feature>
<evidence type="ECO:0000313" key="8">
    <source>
        <dbReference type="Proteomes" id="UP000288361"/>
    </source>
</evidence>
<comment type="subcellular location">
    <subcellularLocation>
        <location evidence="1">Cell outer membrane</location>
    </subcellularLocation>
</comment>
<dbReference type="Gene3D" id="2.60.40.2540">
    <property type="match status" value="1"/>
</dbReference>
<keyword evidence="2 4" id="KW-0472">Membrane</keyword>
<evidence type="ECO:0000259" key="6">
    <source>
        <dbReference type="PROSITE" id="PS51123"/>
    </source>
</evidence>
<keyword evidence="3" id="KW-0998">Cell outer membrane</keyword>
<proteinExistence type="predicted"/>
<feature type="domain" description="OmpA-like" evidence="6">
    <location>
        <begin position="177"/>
        <end position="294"/>
    </location>
</feature>
<comment type="caution">
    <text evidence="7">The sequence shown here is derived from an EMBL/GenBank/DDBJ whole genome shotgun (WGS) entry which is preliminary data.</text>
</comment>
<dbReference type="PANTHER" id="PTHR30329:SF21">
    <property type="entry name" value="LIPOPROTEIN YIAD-RELATED"/>
    <property type="match status" value="1"/>
</dbReference>
<evidence type="ECO:0000256" key="5">
    <source>
        <dbReference type="SAM" id="SignalP"/>
    </source>
</evidence>